<evidence type="ECO:0000313" key="2">
    <source>
        <dbReference type="Proteomes" id="UP000004105"/>
    </source>
</evidence>
<dbReference type="EMBL" id="AFAY01000006">
    <property type="protein sequence ID" value="EGF11963.1"/>
    <property type="molecule type" value="Genomic_DNA"/>
</dbReference>
<reference evidence="1 2" key="1">
    <citation type="submission" date="2011-02" db="EMBL/GenBank/DDBJ databases">
        <authorList>
            <person name="Muzny D."/>
            <person name="Qin X."/>
            <person name="Deng J."/>
            <person name="Jiang H."/>
            <person name="Liu Y."/>
            <person name="Qu J."/>
            <person name="Song X.-Z."/>
            <person name="Zhang L."/>
            <person name="Thornton R."/>
            <person name="Coyle M."/>
            <person name="Francisco L."/>
            <person name="Jackson L."/>
            <person name="Javaid M."/>
            <person name="Korchina V."/>
            <person name="Kovar C."/>
            <person name="Mata R."/>
            <person name="Mathew T."/>
            <person name="Ngo R."/>
            <person name="Nguyen L."/>
            <person name="Nguyen N."/>
            <person name="Okwuonu G."/>
            <person name="Ongeri F."/>
            <person name="Pham C."/>
            <person name="Simmons D."/>
            <person name="Wilczek-Boney K."/>
            <person name="Hale W."/>
            <person name="Jakkamsetti A."/>
            <person name="Pham P."/>
            <person name="Ruth R."/>
            <person name="San Lucas F."/>
            <person name="Warren J."/>
            <person name="Zhang J."/>
            <person name="Zhao Z."/>
            <person name="Zhou C."/>
            <person name="Zhu D."/>
            <person name="Lee S."/>
            <person name="Bess C."/>
            <person name="Blankenburg K."/>
            <person name="Forbes L."/>
            <person name="Fu Q."/>
            <person name="Gubbala S."/>
            <person name="Hirani K."/>
            <person name="Jayaseelan J.C."/>
            <person name="Lara F."/>
            <person name="Munidasa M."/>
            <person name="Palculict T."/>
            <person name="Patil S."/>
            <person name="Pu L.-L."/>
            <person name="Saada N."/>
            <person name="Tang L."/>
            <person name="Weissenberger G."/>
            <person name="Zhu Y."/>
            <person name="Hemphill L."/>
            <person name="Shang Y."/>
            <person name="Youmans B."/>
            <person name="Ayvaz T."/>
            <person name="Ross M."/>
            <person name="Santibanez J."/>
            <person name="Aqrawi P."/>
            <person name="Gross S."/>
            <person name="Joshi V."/>
            <person name="Fowler G."/>
            <person name="Nazareth L."/>
            <person name="Reid J."/>
            <person name="Worley K."/>
            <person name="Petrosino J."/>
            <person name="Highlander S."/>
            <person name="Gibbs R."/>
        </authorList>
    </citation>
    <scope>NUCLEOTIDE SEQUENCE [LARGE SCALE GENOMIC DNA]</scope>
    <source>
        <strain evidence="1 2">ATCC BAA-1200</strain>
    </source>
</reference>
<name>F2B9F9_9NEIS</name>
<protein>
    <submittedName>
        <fullName evidence="1">Uncharacterized protein</fullName>
    </submittedName>
</protein>
<evidence type="ECO:0000313" key="1">
    <source>
        <dbReference type="EMBL" id="EGF11963.1"/>
    </source>
</evidence>
<proteinExistence type="predicted"/>
<comment type="caution">
    <text evidence="1">The sequence shown here is derived from an EMBL/GenBank/DDBJ whole genome shotgun (WGS) entry which is preliminary data.</text>
</comment>
<sequence>MASPKLRFQTASNILQDVRCSRDAVSESLHGKDRVRGLRHTPYLRYVWFAMGGMGERPSEKCFHVFRRPL</sequence>
<dbReference type="Proteomes" id="UP000004105">
    <property type="component" value="Unassembled WGS sequence"/>
</dbReference>
<organism evidence="1 2">
    <name type="scientific">Neisseria bacilliformis ATCC BAA-1200</name>
    <dbReference type="NCBI Taxonomy" id="888742"/>
    <lineage>
        <taxon>Bacteria</taxon>
        <taxon>Pseudomonadati</taxon>
        <taxon>Pseudomonadota</taxon>
        <taxon>Betaproteobacteria</taxon>
        <taxon>Neisseriales</taxon>
        <taxon>Neisseriaceae</taxon>
        <taxon>Neisseria</taxon>
    </lineage>
</organism>
<dbReference type="AlphaFoldDB" id="F2B9F9"/>
<gene>
    <name evidence="1" type="ORF">HMPREF9123_0405</name>
</gene>
<accession>F2B9F9</accession>
<dbReference type="HOGENOM" id="CLU_2753682_0_0_4"/>
<keyword evidence="2" id="KW-1185">Reference proteome</keyword>